<dbReference type="PANTHER" id="PTHR24353:SF147">
    <property type="entry name" value="CGMP-DEPENDENT SERINE_THREONIN PROTEIN KINASE-RELATED"/>
    <property type="match status" value="1"/>
</dbReference>
<dbReference type="Proteomes" id="UP000274429">
    <property type="component" value="Unassembled WGS sequence"/>
</dbReference>
<proteinExistence type="inferred from homology"/>
<evidence type="ECO:0000256" key="5">
    <source>
        <dbReference type="ARBA" id="ARBA00022679"/>
    </source>
</evidence>
<feature type="region of interest" description="Disordered" evidence="13">
    <location>
        <begin position="1"/>
        <end position="35"/>
    </location>
</feature>
<keyword evidence="9" id="KW-0142">cGMP-binding</keyword>
<reference evidence="17 18" key="2">
    <citation type="submission" date="2018-11" db="EMBL/GenBank/DDBJ databases">
        <authorList>
            <consortium name="Pathogen Informatics"/>
        </authorList>
    </citation>
    <scope>NUCLEOTIDE SEQUENCE [LARGE SCALE GENOMIC DNA]</scope>
</reference>
<dbReference type="Pfam" id="PF00069">
    <property type="entry name" value="Pkinase"/>
    <property type="match status" value="1"/>
</dbReference>
<protein>
    <recommendedName>
        <fullName evidence="2">cGMP-dependent protein kinase</fullName>
        <ecNumber evidence="2">2.7.11.12</ecNumber>
    </recommendedName>
</protein>
<dbReference type="InterPro" id="IPR018488">
    <property type="entry name" value="cNMP-bd_CS"/>
</dbReference>
<keyword evidence="6 12" id="KW-0547">Nucleotide-binding</keyword>
<keyword evidence="4" id="KW-0140">cGMP</keyword>
<sequence length="993" mass="109969">MASHNSFDNQAPALLDRHPKSPSSPPPAASSPNLLNTTSSALLFAQPVLPLNLRRSVDDHQAPPPVPPHQNTAASSTTTSTTTTAVASLQSTHPTVNSSCCILIDGQPQPVEAVQSLVTHLREEIALRNTQISRLTSEVESLRRMVGDRNRDVDQLKSVLDQKYVPLAAVNGANHSGNNSRSNNNAVNTLNSVCMVEEIMDLGEGGTASLPPVSSSQSTVVPPARIKKQGVCGESVSRNANIGFIHYEKDHNSRSLIYNAITSNDFLNNLEQSQIEEIVLCMYEKRVNKGCFIIREGEPGDALYVTAEGLLEVLKGDQVIGQMEVGRAFGEMALLYNCNRTASVKALTNAKFWTLDRRVYQQIMMNSSVHKHKENFQFLLSVSDFKNLSQRKLHKLADVLELIYYSGNEYIIRQGEVGETFFIIHSGQVKVTQSKLPGEPPQDIRFLGAGDWFGERALYTRDKRSANVVAMPPGVHVLCLDRSNFIHLIGDLNEIKSREYGDSNQSLLSPFKFILEVEFTLKHDEISKALRPLIASQSPATDVEDSLGSGDNRTSMTSQLSAEEGAAGGAVGSGSGSGSGIMSLSPFFSTVPQVSSRRGSSALAERDMTIGNARACAGRENIKYEDLVPVAILGIGGFGRVELVVLRYDPTKSFALKCMKKKHIVDTRQEKHIFSERNLMFEIKSSFVCRLYATYRDAKYVYMLLEACLGGEIWTVLRNRGNFDDNITRFIVASVLEAFTYLHTNHIIYRDLKPENLLLDGRGYIKLCDFGFAKKISPGKKTWTFCGTPEYVAPEIILNKGHDHSADYWSLGILMFELLTGSPPFTGMDPMKIYSIILRGIDAIMFPPFQINRTAMALIHRLCAQNPVERLGYGRGGIVDIKQHNSYTRHSDAFIALVTNVRAEFRAITFEYSLVPFLCSRYFQGFDWIGLCRGTLQAPILPKVSCQYNAVTGDLIEFMLLKISGPTDVSNFDHYPDITDVPPDELSGWDVDF</sequence>
<organism evidence="19">
    <name type="scientific">Hydatigena taeniaeformis</name>
    <name type="common">Feline tapeworm</name>
    <name type="synonym">Taenia taeniaeformis</name>
    <dbReference type="NCBI Taxonomy" id="6205"/>
    <lineage>
        <taxon>Eukaryota</taxon>
        <taxon>Metazoa</taxon>
        <taxon>Spiralia</taxon>
        <taxon>Lophotrochozoa</taxon>
        <taxon>Platyhelminthes</taxon>
        <taxon>Cestoda</taxon>
        <taxon>Eucestoda</taxon>
        <taxon>Cyclophyllidea</taxon>
        <taxon>Taeniidae</taxon>
        <taxon>Hydatigera</taxon>
    </lineage>
</organism>
<dbReference type="PROSITE" id="PS00889">
    <property type="entry name" value="CNMP_BINDING_2"/>
    <property type="match status" value="2"/>
</dbReference>
<evidence type="ECO:0000256" key="9">
    <source>
        <dbReference type="ARBA" id="ARBA00022992"/>
    </source>
</evidence>
<name>A0A0R3WHK8_HYDTA</name>
<dbReference type="PROSITE" id="PS00888">
    <property type="entry name" value="CNMP_BINDING_1"/>
    <property type="match status" value="1"/>
</dbReference>
<dbReference type="PROSITE" id="PS51285">
    <property type="entry name" value="AGC_KINASE_CTER"/>
    <property type="match status" value="1"/>
</dbReference>
<evidence type="ECO:0000256" key="3">
    <source>
        <dbReference type="ARBA" id="ARBA00022527"/>
    </source>
</evidence>
<evidence type="ECO:0000256" key="6">
    <source>
        <dbReference type="ARBA" id="ARBA00022741"/>
    </source>
</evidence>
<keyword evidence="7" id="KW-0418">Kinase</keyword>
<evidence type="ECO:0000256" key="4">
    <source>
        <dbReference type="ARBA" id="ARBA00022535"/>
    </source>
</evidence>
<feature type="domain" description="Cyclic nucleotide-binding" evidence="15">
    <location>
        <begin position="266"/>
        <end position="381"/>
    </location>
</feature>
<dbReference type="PROSITE" id="PS50011">
    <property type="entry name" value="PROTEIN_KINASE_DOM"/>
    <property type="match status" value="1"/>
</dbReference>
<evidence type="ECO:0000259" key="14">
    <source>
        <dbReference type="PROSITE" id="PS50011"/>
    </source>
</evidence>
<dbReference type="InterPro" id="IPR011009">
    <property type="entry name" value="Kinase-like_dom_sf"/>
</dbReference>
<feature type="compositionally biased region" description="Low complexity" evidence="13">
    <location>
        <begin position="72"/>
        <end position="88"/>
    </location>
</feature>
<comment type="catalytic activity">
    <reaction evidence="10">
        <text>L-threonyl-[protein] + ATP = O-phospho-L-threonyl-[protein] + ADP + H(+)</text>
        <dbReference type="Rhea" id="RHEA:46608"/>
        <dbReference type="Rhea" id="RHEA-COMP:11060"/>
        <dbReference type="Rhea" id="RHEA-COMP:11605"/>
        <dbReference type="ChEBI" id="CHEBI:15378"/>
        <dbReference type="ChEBI" id="CHEBI:30013"/>
        <dbReference type="ChEBI" id="CHEBI:30616"/>
        <dbReference type="ChEBI" id="CHEBI:61977"/>
        <dbReference type="ChEBI" id="CHEBI:456216"/>
        <dbReference type="EC" id="2.7.11.12"/>
    </reaction>
</comment>
<evidence type="ECO:0000313" key="18">
    <source>
        <dbReference type="Proteomes" id="UP000274429"/>
    </source>
</evidence>
<dbReference type="PRINTS" id="PR00104">
    <property type="entry name" value="CGMPKINASE"/>
</dbReference>
<evidence type="ECO:0000256" key="1">
    <source>
        <dbReference type="ARBA" id="ARBA00006352"/>
    </source>
</evidence>
<dbReference type="WBParaSite" id="TTAC_0000002901-mRNA-1">
    <property type="protein sequence ID" value="TTAC_0000002901-mRNA-1"/>
    <property type="gene ID" value="TTAC_0000002901"/>
</dbReference>
<keyword evidence="8 12" id="KW-0067">ATP-binding</keyword>
<dbReference type="GO" id="GO:0030553">
    <property type="term" value="F:cGMP binding"/>
    <property type="evidence" value="ECO:0007669"/>
    <property type="project" value="UniProtKB-KW"/>
</dbReference>
<dbReference type="InterPro" id="IPR014710">
    <property type="entry name" value="RmlC-like_jellyroll"/>
</dbReference>
<comment type="catalytic activity">
    <reaction evidence="11">
        <text>L-seryl-[protein] + ATP = O-phospho-L-seryl-[protein] + ADP + H(+)</text>
        <dbReference type="Rhea" id="RHEA:17989"/>
        <dbReference type="Rhea" id="RHEA-COMP:9863"/>
        <dbReference type="Rhea" id="RHEA-COMP:11604"/>
        <dbReference type="ChEBI" id="CHEBI:15378"/>
        <dbReference type="ChEBI" id="CHEBI:29999"/>
        <dbReference type="ChEBI" id="CHEBI:30616"/>
        <dbReference type="ChEBI" id="CHEBI:83421"/>
        <dbReference type="ChEBI" id="CHEBI:456216"/>
        <dbReference type="EC" id="2.7.11.12"/>
    </reaction>
</comment>
<feature type="domain" description="Protein kinase" evidence="14">
    <location>
        <begin position="627"/>
        <end position="887"/>
    </location>
</feature>
<evidence type="ECO:0000256" key="10">
    <source>
        <dbReference type="ARBA" id="ARBA00047298"/>
    </source>
</evidence>
<dbReference type="STRING" id="6205.A0A0R3WHK8"/>
<dbReference type="InterPro" id="IPR002374">
    <property type="entry name" value="cGMP_dep_kinase"/>
</dbReference>
<feature type="compositionally biased region" description="Polar residues" evidence="13">
    <location>
        <begin position="549"/>
        <end position="560"/>
    </location>
</feature>
<accession>A0A0R3WHK8</accession>
<dbReference type="InterPro" id="IPR000719">
    <property type="entry name" value="Prot_kinase_dom"/>
</dbReference>
<dbReference type="PROSITE" id="PS00108">
    <property type="entry name" value="PROTEIN_KINASE_ST"/>
    <property type="match status" value="1"/>
</dbReference>
<dbReference type="AlphaFoldDB" id="A0A0R3WHK8"/>
<feature type="region of interest" description="Disordered" evidence="13">
    <location>
        <begin position="540"/>
        <end position="574"/>
    </location>
</feature>
<dbReference type="InterPro" id="IPR017441">
    <property type="entry name" value="Protein_kinase_ATP_BS"/>
</dbReference>
<keyword evidence="3" id="KW-0723">Serine/threonine-protein kinase</keyword>
<gene>
    <name evidence="17" type="ORF">TTAC_LOCUS30</name>
</gene>
<keyword evidence="5" id="KW-0808">Transferase</keyword>
<dbReference type="PROSITE" id="PS50042">
    <property type="entry name" value="CNMP_BINDING_3"/>
    <property type="match status" value="2"/>
</dbReference>
<evidence type="ECO:0000256" key="7">
    <source>
        <dbReference type="ARBA" id="ARBA00022777"/>
    </source>
</evidence>
<dbReference type="Gene3D" id="2.60.120.10">
    <property type="entry name" value="Jelly Rolls"/>
    <property type="match status" value="2"/>
</dbReference>
<feature type="region of interest" description="Disordered" evidence="13">
    <location>
        <begin position="56"/>
        <end position="90"/>
    </location>
</feature>
<dbReference type="Pfam" id="PF00027">
    <property type="entry name" value="cNMP_binding"/>
    <property type="match status" value="2"/>
</dbReference>
<dbReference type="InterPro" id="IPR018490">
    <property type="entry name" value="cNMP-bd_dom_sf"/>
</dbReference>
<comment type="similarity">
    <text evidence="1">Belongs to the protein kinase superfamily. AGC Ser/Thr protein kinase family. cGMP subfamily.</text>
</comment>
<dbReference type="Gene3D" id="3.30.200.20">
    <property type="entry name" value="Phosphorylase Kinase, domain 1"/>
    <property type="match status" value="1"/>
</dbReference>
<evidence type="ECO:0000313" key="19">
    <source>
        <dbReference type="WBParaSite" id="TTAC_0000002901-mRNA-1"/>
    </source>
</evidence>
<dbReference type="PROSITE" id="PS00107">
    <property type="entry name" value="PROTEIN_KINASE_ATP"/>
    <property type="match status" value="1"/>
</dbReference>
<evidence type="ECO:0000256" key="8">
    <source>
        <dbReference type="ARBA" id="ARBA00022840"/>
    </source>
</evidence>
<feature type="domain" description="Cyclic nucleotide-binding" evidence="15">
    <location>
        <begin position="384"/>
        <end position="506"/>
    </location>
</feature>
<dbReference type="PANTHER" id="PTHR24353">
    <property type="entry name" value="CYCLIC NUCLEOTIDE-DEPENDENT PROTEIN KINASE"/>
    <property type="match status" value="1"/>
</dbReference>
<dbReference type="SUPFAM" id="SSF56112">
    <property type="entry name" value="Protein kinase-like (PK-like)"/>
    <property type="match status" value="1"/>
</dbReference>
<dbReference type="GO" id="GO:0004692">
    <property type="term" value="F:cGMP-dependent protein kinase activity"/>
    <property type="evidence" value="ECO:0007669"/>
    <property type="project" value="UniProtKB-EC"/>
</dbReference>
<dbReference type="SMART" id="SM00220">
    <property type="entry name" value="S_TKc"/>
    <property type="match status" value="1"/>
</dbReference>
<dbReference type="EC" id="2.7.11.12" evidence="2"/>
<dbReference type="InterPro" id="IPR035014">
    <property type="entry name" value="STKc_cGK"/>
</dbReference>
<dbReference type="Gene3D" id="1.10.510.10">
    <property type="entry name" value="Transferase(Phosphotransferase) domain 1"/>
    <property type="match status" value="1"/>
</dbReference>
<dbReference type="FunFam" id="2.60.120.10:FF:000072">
    <property type="entry name" value="cGMP-dependent protein kinase"/>
    <property type="match status" value="1"/>
</dbReference>
<dbReference type="EMBL" id="UYWX01000002">
    <property type="protein sequence ID" value="VDM15645.1"/>
    <property type="molecule type" value="Genomic_DNA"/>
</dbReference>
<dbReference type="CDD" id="cd05572">
    <property type="entry name" value="STKc_cGK"/>
    <property type="match status" value="1"/>
</dbReference>
<evidence type="ECO:0000256" key="12">
    <source>
        <dbReference type="PROSITE-ProRule" id="PRU10141"/>
    </source>
</evidence>
<dbReference type="OrthoDB" id="63267at2759"/>
<evidence type="ECO:0000256" key="13">
    <source>
        <dbReference type="SAM" id="MobiDB-lite"/>
    </source>
</evidence>
<dbReference type="GO" id="GO:0005524">
    <property type="term" value="F:ATP binding"/>
    <property type="evidence" value="ECO:0007669"/>
    <property type="project" value="UniProtKB-UniRule"/>
</dbReference>
<dbReference type="SMART" id="SM00100">
    <property type="entry name" value="cNMP"/>
    <property type="match status" value="2"/>
</dbReference>
<evidence type="ECO:0000256" key="11">
    <source>
        <dbReference type="ARBA" id="ARBA00047462"/>
    </source>
</evidence>
<dbReference type="InterPro" id="IPR000961">
    <property type="entry name" value="AGC-kinase_C"/>
</dbReference>
<feature type="binding site" evidence="12">
    <location>
        <position position="657"/>
    </location>
    <ligand>
        <name>ATP</name>
        <dbReference type="ChEBI" id="CHEBI:30616"/>
    </ligand>
</feature>
<evidence type="ECO:0000259" key="15">
    <source>
        <dbReference type="PROSITE" id="PS50042"/>
    </source>
</evidence>
<evidence type="ECO:0000256" key="2">
    <source>
        <dbReference type="ARBA" id="ARBA00012428"/>
    </source>
</evidence>
<dbReference type="InterPro" id="IPR008271">
    <property type="entry name" value="Ser/Thr_kinase_AS"/>
</dbReference>
<feature type="domain" description="AGC-kinase C-terminal" evidence="16">
    <location>
        <begin position="924"/>
        <end position="993"/>
    </location>
</feature>
<keyword evidence="18" id="KW-1185">Reference proteome</keyword>
<dbReference type="SUPFAM" id="SSF51206">
    <property type="entry name" value="cAMP-binding domain-like"/>
    <property type="match status" value="2"/>
</dbReference>
<dbReference type="InterPro" id="IPR000595">
    <property type="entry name" value="cNMP-bd_dom"/>
</dbReference>
<dbReference type="CDD" id="cd00038">
    <property type="entry name" value="CAP_ED"/>
    <property type="match status" value="2"/>
</dbReference>
<reference evidence="19" key="1">
    <citation type="submission" date="2016-04" db="UniProtKB">
        <authorList>
            <consortium name="WormBaseParasite"/>
        </authorList>
    </citation>
    <scope>IDENTIFICATION</scope>
</reference>
<evidence type="ECO:0000313" key="17">
    <source>
        <dbReference type="EMBL" id="VDM15645.1"/>
    </source>
</evidence>
<evidence type="ECO:0000259" key="16">
    <source>
        <dbReference type="PROSITE" id="PS51285"/>
    </source>
</evidence>